<comment type="similarity">
    <text evidence="2">Belongs to the lipid-translocating exporter (LTE) (TC 9.A.26.1) family.</text>
</comment>
<feature type="transmembrane region" description="Helical" evidence="9">
    <location>
        <begin position="58"/>
        <end position="77"/>
    </location>
</feature>
<evidence type="ECO:0000256" key="5">
    <source>
        <dbReference type="ARBA" id="ARBA00023055"/>
    </source>
</evidence>
<dbReference type="InterPro" id="IPR007568">
    <property type="entry name" value="RTA1"/>
</dbReference>
<sequence>MSTSIPSSVLATMTSMAPTPTTSIPASVLATMTSFPPGMPTPTAQPQGFYGEMTPSKAANLVGVILFAILWAIHTGLGLWYRQWWFFVSFFIGCGLETAGYIGRFKSSDDIYDMDYFLIQIICLTLGPAFLMAGVYYLLAKLAVVYDEKLSPIRPIILYSAIYSTGDLLSLVCQAW</sequence>
<gene>
    <name evidence="10" type="ORF">TRICI_000090</name>
</gene>
<evidence type="ECO:0000313" key="11">
    <source>
        <dbReference type="Proteomes" id="UP000761534"/>
    </source>
</evidence>
<protein>
    <recommendedName>
        <fullName evidence="8">Sphingoid long-chain base transporter RSB1</fullName>
    </recommendedName>
</protein>
<name>A0A642VEG2_9ASCO</name>
<accession>A0A642VEG2</accession>
<dbReference type="PANTHER" id="PTHR31465:SF9">
    <property type="entry name" value="SPHINGOID LONG-CHAIN BASE TRANSPORTER RSB1"/>
    <property type="match status" value="1"/>
</dbReference>
<keyword evidence="6 9" id="KW-0472">Membrane</keyword>
<reference evidence="10" key="1">
    <citation type="journal article" date="2019" name="G3 (Bethesda)">
        <title>Genome Assemblies of Two Rare Opportunistic Yeast Pathogens: Diutina rugosa (syn. Candida rugosa) and Trichomonascus ciferrii (syn. Candida ciferrii).</title>
        <authorList>
            <person name="Mixao V."/>
            <person name="Saus E."/>
            <person name="Hansen A.P."/>
            <person name="Lass-Florl C."/>
            <person name="Gabaldon T."/>
        </authorList>
    </citation>
    <scope>NUCLEOTIDE SEQUENCE</scope>
    <source>
        <strain evidence="10">CBS 4856</strain>
    </source>
</reference>
<feature type="transmembrane region" description="Helical" evidence="9">
    <location>
        <begin position="84"/>
        <end position="104"/>
    </location>
</feature>
<organism evidence="10 11">
    <name type="scientific">Trichomonascus ciferrii</name>
    <dbReference type="NCBI Taxonomy" id="44093"/>
    <lineage>
        <taxon>Eukaryota</taxon>
        <taxon>Fungi</taxon>
        <taxon>Dikarya</taxon>
        <taxon>Ascomycota</taxon>
        <taxon>Saccharomycotina</taxon>
        <taxon>Dipodascomycetes</taxon>
        <taxon>Dipodascales</taxon>
        <taxon>Trichomonascaceae</taxon>
        <taxon>Trichomonascus</taxon>
        <taxon>Trichomonascus ciferrii complex</taxon>
    </lineage>
</organism>
<evidence type="ECO:0000256" key="4">
    <source>
        <dbReference type="ARBA" id="ARBA00022989"/>
    </source>
</evidence>
<keyword evidence="5" id="KW-0813">Transport</keyword>
<evidence type="ECO:0000256" key="1">
    <source>
        <dbReference type="ARBA" id="ARBA00004651"/>
    </source>
</evidence>
<evidence type="ECO:0000256" key="2">
    <source>
        <dbReference type="ARBA" id="ARBA00009969"/>
    </source>
</evidence>
<comment type="subcellular location">
    <subcellularLocation>
        <location evidence="1">Cell membrane</location>
        <topology evidence="1">Multi-pass membrane protein</topology>
    </subcellularLocation>
</comment>
<comment type="function">
    <text evidence="7">Catalyzes the ATP-dependent translocation of sphingoid long-chain bases (LCBs) from the cytoplasmic site toward the extracytoplasmic side of the membrane (flip-flop). Involved in the establishment of the functional lipid asymmetry of the plasma membrane. Regulates intracellular levels of LCBs, sphingolipid precursors that are growth inhibitory at increased levels.</text>
</comment>
<dbReference type="AlphaFoldDB" id="A0A642VEG2"/>
<dbReference type="GO" id="GO:0006869">
    <property type="term" value="P:lipid transport"/>
    <property type="evidence" value="ECO:0007669"/>
    <property type="project" value="UniProtKB-KW"/>
</dbReference>
<feature type="transmembrane region" description="Helical" evidence="9">
    <location>
        <begin position="116"/>
        <end position="139"/>
    </location>
</feature>
<evidence type="ECO:0000256" key="3">
    <source>
        <dbReference type="ARBA" id="ARBA00022692"/>
    </source>
</evidence>
<keyword evidence="3 9" id="KW-0812">Transmembrane</keyword>
<evidence type="ECO:0000256" key="7">
    <source>
        <dbReference type="ARBA" id="ARBA00037472"/>
    </source>
</evidence>
<dbReference type="VEuPathDB" id="FungiDB:TRICI_000090"/>
<proteinExistence type="inferred from homology"/>
<evidence type="ECO:0000256" key="8">
    <source>
        <dbReference type="ARBA" id="ARBA00041117"/>
    </source>
</evidence>
<evidence type="ECO:0000313" key="10">
    <source>
        <dbReference type="EMBL" id="KAA8917782.1"/>
    </source>
</evidence>
<dbReference type="GO" id="GO:0005886">
    <property type="term" value="C:plasma membrane"/>
    <property type="evidence" value="ECO:0007669"/>
    <property type="project" value="UniProtKB-SubCell"/>
</dbReference>
<keyword evidence="5" id="KW-0445">Lipid transport</keyword>
<evidence type="ECO:0000256" key="9">
    <source>
        <dbReference type="SAM" id="Phobius"/>
    </source>
</evidence>
<keyword evidence="11" id="KW-1185">Reference proteome</keyword>
<dbReference type="Pfam" id="PF04479">
    <property type="entry name" value="RTA1"/>
    <property type="match status" value="1"/>
</dbReference>
<dbReference type="Proteomes" id="UP000761534">
    <property type="component" value="Unassembled WGS sequence"/>
</dbReference>
<dbReference type="PANTHER" id="PTHR31465">
    <property type="entry name" value="PROTEIN RTA1-RELATED"/>
    <property type="match status" value="1"/>
</dbReference>
<dbReference type="EMBL" id="SWFS01000011">
    <property type="protein sequence ID" value="KAA8917782.1"/>
    <property type="molecule type" value="Genomic_DNA"/>
</dbReference>
<comment type="caution">
    <text evidence="10">The sequence shown here is derived from an EMBL/GenBank/DDBJ whole genome shotgun (WGS) entry which is preliminary data.</text>
</comment>
<dbReference type="OrthoDB" id="3358017at2759"/>
<evidence type="ECO:0000256" key="6">
    <source>
        <dbReference type="ARBA" id="ARBA00023136"/>
    </source>
</evidence>
<dbReference type="GO" id="GO:0000324">
    <property type="term" value="C:fungal-type vacuole"/>
    <property type="evidence" value="ECO:0007669"/>
    <property type="project" value="TreeGrafter"/>
</dbReference>
<keyword evidence="4 9" id="KW-1133">Transmembrane helix</keyword>